<keyword evidence="9" id="KW-0833">Ubl conjugation pathway</keyword>
<feature type="domain" description="RING-type" evidence="16">
    <location>
        <begin position="89"/>
        <end position="131"/>
    </location>
</feature>
<keyword evidence="10" id="KW-0862">Zinc</keyword>
<keyword evidence="8 14" id="KW-0863">Zinc-finger</keyword>
<keyword evidence="7" id="KW-0479">Metal-binding</keyword>
<evidence type="ECO:0000256" key="15">
    <source>
        <dbReference type="SAM" id="Phobius"/>
    </source>
</evidence>
<dbReference type="EC" id="2.3.2.27" evidence="4"/>
<evidence type="ECO:0000259" key="16">
    <source>
        <dbReference type="PROSITE" id="PS50089"/>
    </source>
</evidence>
<evidence type="ECO:0000256" key="10">
    <source>
        <dbReference type="ARBA" id="ARBA00022833"/>
    </source>
</evidence>
<keyword evidence="19" id="KW-1185">Reference proteome</keyword>
<sequence length="270" mass="29684">MDPANGAQDSGSFLTPLLISLAGIVATCLALIVYHFLLVKYCLRWGDQPDDATNPSIATGLQHKILETIPILSFSRDKDEELGTHQTECAVCLGELKEGETIRLLPNCRHLFHVPCIDNWFLAHSTCPICRTLVDYTSLESPPANHIGGERVPYLARNIGQGGDQASSTSGVQSNTLLRHCLPLVFPRESKTHVITGLKGSLSMDQFHIYINLIDDSGDASSSTSKMILWKSNSCKAPSMRQLDRMSSLLRSFSQLRVGRSRTSDGILPY</sequence>
<keyword evidence="5" id="KW-0808">Transferase</keyword>
<dbReference type="InterPro" id="IPR044600">
    <property type="entry name" value="ATL1/ATL16-like"/>
</dbReference>
<feature type="transmembrane region" description="Helical" evidence="15">
    <location>
        <begin position="13"/>
        <end position="37"/>
    </location>
</feature>
<evidence type="ECO:0000256" key="5">
    <source>
        <dbReference type="ARBA" id="ARBA00022679"/>
    </source>
</evidence>
<gene>
    <name evidence="17" type="ORF">B456_009G411300</name>
    <name evidence="18" type="ORF">Gorai_013577</name>
</gene>
<evidence type="ECO:0000256" key="7">
    <source>
        <dbReference type="ARBA" id="ARBA00022723"/>
    </source>
</evidence>
<dbReference type="PROSITE" id="PS50089">
    <property type="entry name" value="ZF_RING_2"/>
    <property type="match status" value="1"/>
</dbReference>
<evidence type="ECO:0000256" key="3">
    <source>
        <dbReference type="ARBA" id="ARBA00004906"/>
    </source>
</evidence>
<dbReference type="Proteomes" id="UP000032304">
    <property type="component" value="Chromosome 9"/>
</dbReference>
<evidence type="ECO:0000256" key="1">
    <source>
        <dbReference type="ARBA" id="ARBA00000900"/>
    </source>
</evidence>
<evidence type="ECO:0000256" key="11">
    <source>
        <dbReference type="ARBA" id="ARBA00022989"/>
    </source>
</evidence>
<dbReference type="Proteomes" id="UP000593578">
    <property type="component" value="Unassembled WGS sequence"/>
</dbReference>
<accession>A0A0D2SGN7</accession>
<keyword evidence="12 15" id="KW-0472">Membrane</keyword>
<comment type="similarity">
    <text evidence="13">Belongs to the RING-type zinc finger family. ATL subfamily.</text>
</comment>
<evidence type="ECO:0000313" key="18">
    <source>
        <dbReference type="EMBL" id="MBA0596768.1"/>
    </source>
</evidence>
<dbReference type="GO" id="GO:0008270">
    <property type="term" value="F:zinc ion binding"/>
    <property type="evidence" value="ECO:0007669"/>
    <property type="project" value="UniProtKB-KW"/>
</dbReference>
<evidence type="ECO:0000256" key="13">
    <source>
        <dbReference type="ARBA" id="ARBA00024209"/>
    </source>
</evidence>
<evidence type="ECO:0000256" key="2">
    <source>
        <dbReference type="ARBA" id="ARBA00004167"/>
    </source>
</evidence>
<protein>
    <recommendedName>
        <fullName evidence="4">RING-type E3 ubiquitin transferase</fullName>
        <ecNumber evidence="4">2.3.2.27</ecNumber>
    </recommendedName>
</protein>
<keyword evidence="6 15" id="KW-0812">Transmembrane</keyword>
<organism evidence="17 19">
    <name type="scientific">Gossypium raimondii</name>
    <name type="common">Peruvian cotton</name>
    <name type="synonym">Gossypium klotzschianum subsp. raimondii</name>
    <dbReference type="NCBI Taxonomy" id="29730"/>
    <lineage>
        <taxon>Eukaryota</taxon>
        <taxon>Viridiplantae</taxon>
        <taxon>Streptophyta</taxon>
        <taxon>Embryophyta</taxon>
        <taxon>Tracheophyta</taxon>
        <taxon>Spermatophyta</taxon>
        <taxon>Magnoliopsida</taxon>
        <taxon>eudicotyledons</taxon>
        <taxon>Gunneridae</taxon>
        <taxon>Pentapetalae</taxon>
        <taxon>rosids</taxon>
        <taxon>malvids</taxon>
        <taxon>Malvales</taxon>
        <taxon>Malvaceae</taxon>
        <taxon>Malvoideae</taxon>
        <taxon>Gossypium</taxon>
    </lineage>
</organism>
<dbReference type="Gramene" id="KJB62318">
    <property type="protein sequence ID" value="KJB62318"/>
    <property type="gene ID" value="B456_009G411300"/>
</dbReference>
<keyword evidence="11 15" id="KW-1133">Transmembrane helix</keyword>
<dbReference type="InterPro" id="IPR013083">
    <property type="entry name" value="Znf_RING/FYVE/PHD"/>
</dbReference>
<dbReference type="PANTHER" id="PTHR46913:SF1">
    <property type="entry name" value="RING-H2 FINGER PROTEIN ATL16"/>
    <property type="match status" value="1"/>
</dbReference>
<dbReference type="UniPathway" id="UPA00143"/>
<dbReference type="SMART" id="SM00184">
    <property type="entry name" value="RING"/>
    <property type="match status" value="1"/>
</dbReference>
<dbReference type="InterPro" id="IPR001841">
    <property type="entry name" value="Znf_RING"/>
</dbReference>
<dbReference type="AlphaFoldDB" id="A0A0D2SGN7"/>
<dbReference type="CDD" id="cd16461">
    <property type="entry name" value="RING-H2_EL5-like"/>
    <property type="match status" value="1"/>
</dbReference>
<evidence type="ECO:0000313" key="19">
    <source>
        <dbReference type="Proteomes" id="UP000032304"/>
    </source>
</evidence>
<evidence type="ECO:0000313" key="20">
    <source>
        <dbReference type="Proteomes" id="UP000593578"/>
    </source>
</evidence>
<dbReference type="GO" id="GO:0016020">
    <property type="term" value="C:membrane"/>
    <property type="evidence" value="ECO:0007669"/>
    <property type="project" value="UniProtKB-SubCell"/>
</dbReference>
<dbReference type="OrthoDB" id="8062037at2759"/>
<dbReference type="PANTHER" id="PTHR46913">
    <property type="entry name" value="RING-H2 FINGER PROTEIN ATL16"/>
    <property type="match status" value="1"/>
</dbReference>
<dbReference type="Pfam" id="PF13639">
    <property type="entry name" value="zf-RING_2"/>
    <property type="match status" value="1"/>
</dbReference>
<comment type="pathway">
    <text evidence="3">Protein modification; protein ubiquitination.</text>
</comment>
<evidence type="ECO:0000256" key="4">
    <source>
        <dbReference type="ARBA" id="ARBA00012483"/>
    </source>
</evidence>
<evidence type="ECO:0000256" key="12">
    <source>
        <dbReference type="ARBA" id="ARBA00023136"/>
    </source>
</evidence>
<comment type="catalytic activity">
    <reaction evidence="1">
        <text>S-ubiquitinyl-[E2 ubiquitin-conjugating enzyme]-L-cysteine + [acceptor protein]-L-lysine = [E2 ubiquitin-conjugating enzyme]-L-cysteine + N(6)-ubiquitinyl-[acceptor protein]-L-lysine.</text>
        <dbReference type="EC" id="2.3.2.27"/>
    </reaction>
</comment>
<evidence type="ECO:0000313" key="17">
    <source>
        <dbReference type="EMBL" id="KJB62318.1"/>
    </source>
</evidence>
<dbReference type="GO" id="GO:0061630">
    <property type="term" value="F:ubiquitin protein ligase activity"/>
    <property type="evidence" value="ECO:0007669"/>
    <property type="project" value="UniProtKB-EC"/>
</dbReference>
<evidence type="ECO:0000256" key="9">
    <source>
        <dbReference type="ARBA" id="ARBA00022786"/>
    </source>
</evidence>
<dbReference type="KEGG" id="gra:105767790"/>
<comment type="subcellular location">
    <subcellularLocation>
        <location evidence="2">Membrane</location>
        <topology evidence="2">Single-pass membrane protein</topology>
    </subcellularLocation>
</comment>
<evidence type="ECO:0000256" key="8">
    <source>
        <dbReference type="ARBA" id="ARBA00022771"/>
    </source>
</evidence>
<reference evidence="17 19" key="1">
    <citation type="journal article" date="2012" name="Nature">
        <title>Repeated polyploidization of Gossypium genomes and the evolution of spinnable cotton fibres.</title>
        <authorList>
            <person name="Paterson A.H."/>
            <person name="Wendel J.F."/>
            <person name="Gundlach H."/>
            <person name="Guo H."/>
            <person name="Jenkins J."/>
            <person name="Jin D."/>
            <person name="Llewellyn D."/>
            <person name="Showmaker K.C."/>
            <person name="Shu S."/>
            <person name="Udall J."/>
            <person name="Yoo M.J."/>
            <person name="Byers R."/>
            <person name="Chen W."/>
            <person name="Doron-Faigenboim A."/>
            <person name="Duke M.V."/>
            <person name="Gong L."/>
            <person name="Grimwood J."/>
            <person name="Grover C."/>
            <person name="Grupp K."/>
            <person name="Hu G."/>
            <person name="Lee T.H."/>
            <person name="Li J."/>
            <person name="Lin L."/>
            <person name="Liu T."/>
            <person name="Marler B.S."/>
            <person name="Page J.T."/>
            <person name="Roberts A.W."/>
            <person name="Romanel E."/>
            <person name="Sanders W.S."/>
            <person name="Szadkowski E."/>
            <person name="Tan X."/>
            <person name="Tang H."/>
            <person name="Xu C."/>
            <person name="Wang J."/>
            <person name="Wang Z."/>
            <person name="Zhang D."/>
            <person name="Zhang L."/>
            <person name="Ashrafi H."/>
            <person name="Bedon F."/>
            <person name="Bowers J.E."/>
            <person name="Brubaker C.L."/>
            <person name="Chee P.W."/>
            <person name="Das S."/>
            <person name="Gingle A.R."/>
            <person name="Haigler C.H."/>
            <person name="Harker D."/>
            <person name="Hoffmann L.V."/>
            <person name="Hovav R."/>
            <person name="Jones D.C."/>
            <person name="Lemke C."/>
            <person name="Mansoor S."/>
            <person name="ur Rahman M."/>
            <person name="Rainville L.N."/>
            <person name="Rambani A."/>
            <person name="Reddy U.K."/>
            <person name="Rong J.K."/>
            <person name="Saranga Y."/>
            <person name="Scheffler B.E."/>
            <person name="Scheffler J.A."/>
            <person name="Stelly D.M."/>
            <person name="Triplett B.A."/>
            <person name="Van Deynze A."/>
            <person name="Vaslin M.F."/>
            <person name="Waghmare V.N."/>
            <person name="Walford S.A."/>
            <person name="Wright R.J."/>
            <person name="Zaki E.A."/>
            <person name="Zhang T."/>
            <person name="Dennis E.S."/>
            <person name="Mayer K.F."/>
            <person name="Peterson D.G."/>
            <person name="Rokhsar D.S."/>
            <person name="Wang X."/>
            <person name="Schmutz J."/>
        </authorList>
    </citation>
    <scope>NUCLEOTIDE SEQUENCE [LARGE SCALE GENOMIC DNA]</scope>
</reference>
<evidence type="ECO:0000256" key="6">
    <source>
        <dbReference type="ARBA" id="ARBA00022692"/>
    </source>
</evidence>
<evidence type="ECO:0000256" key="14">
    <source>
        <dbReference type="PROSITE-ProRule" id="PRU00175"/>
    </source>
</evidence>
<reference evidence="18 20" key="2">
    <citation type="journal article" date="2019" name="Genome Biol. Evol.">
        <title>Insights into the evolution of the New World diploid cottons (Gossypium, subgenus Houzingenia) based on genome sequencing.</title>
        <authorList>
            <person name="Grover C.E."/>
            <person name="Arick M.A. 2nd"/>
            <person name="Thrash A."/>
            <person name="Conover J.L."/>
            <person name="Sanders W.S."/>
            <person name="Peterson D.G."/>
            <person name="Frelichowski J.E."/>
            <person name="Scheffler J.A."/>
            <person name="Scheffler B.E."/>
            <person name="Wendel J.F."/>
        </authorList>
    </citation>
    <scope>NUCLEOTIDE SEQUENCE [LARGE SCALE GENOMIC DNA]</scope>
    <source>
        <strain evidence="18">8</strain>
        <tissue evidence="18">Leaf</tissue>
    </source>
</reference>
<dbReference type="EMBL" id="CM001748">
    <property type="protein sequence ID" value="KJB62318.1"/>
    <property type="molecule type" value="Genomic_DNA"/>
</dbReference>
<dbReference type="eggNOG" id="KOG0800">
    <property type="taxonomic scope" value="Eukaryota"/>
</dbReference>
<dbReference type="FunFam" id="3.30.40.10:FF:000187">
    <property type="entry name" value="E3 ubiquitin-protein ligase ATL6"/>
    <property type="match status" value="1"/>
</dbReference>
<dbReference type="EMBL" id="JABEZZ010000009">
    <property type="protein sequence ID" value="MBA0596768.1"/>
    <property type="molecule type" value="Genomic_DNA"/>
</dbReference>
<dbReference type="SUPFAM" id="SSF57850">
    <property type="entry name" value="RING/U-box"/>
    <property type="match status" value="1"/>
</dbReference>
<reference evidence="18" key="3">
    <citation type="submission" date="2020-04" db="EMBL/GenBank/DDBJ databases">
        <authorList>
            <person name="Grover C.E."/>
            <person name="Arick M.A. II"/>
            <person name="Thrash A."/>
            <person name="Conover J.L."/>
            <person name="Sanders W.S."/>
            <person name="Peterson D.G."/>
            <person name="Scheffler J.A."/>
            <person name="Scheffler B.E."/>
            <person name="Wendel J.F."/>
        </authorList>
    </citation>
    <scope>NUCLEOTIDE SEQUENCE</scope>
    <source>
        <strain evidence="18">8</strain>
        <tissue evidence="18">Leaf</tissue>
    </source>
</reference>
<proteinExistence type="inferred from homology"/>
<dbReference type="GO" id="GO:0016567">
    <property type="term" value="P:protein ubiquitination"/>
    <property type="evidence" value="ECO:0007669"/>
    <property type="project" value="UniProtKB-UniPathway"/>
</dbReference>
<name>A0A0D2SGN7_GOSRA</name>
<dbReference type="Gene3D" id="3.30.40.10">
    <property type="entry name" value="Zinc/RING finger domain, C3HC4 (zinc finger)"/>
    <property type="match status" value="1"/>
</dbReference>